<feature type="transmembrane region" description="Helical" evidence="5">
    <location>
        <begin position="138"/>
        <end position="158"/>
    </location>
</feature>
<dbReference type="Pfam" id="PF04893">
    <property type="entry name" value="Yip1"/>
    <property type="match status" value="1"/>
</dbReference>
<dbReference type="InterPro" id="IPR006977">
    <property type="entry name" value="Yip1_dom"/>
</dbReference>
<feature type="transmembrane region" description="Helical" evidence="5">
    <location>
        <begin position="108"/>
        <end position="126"/>
    </location>
</feature>
<keyword evidence="8" id="KW-1185">Reference proteome</keyword>
<dbReference type="AlphaFoldDB" id="A0A2W7NE61"/>
<keyword evidence="4 5" id="KW-0472">Membrane</keyword>
<name>A0A2W7NE61_9RHOB</name>
<feature type="domain" description="Yip1" evidence="6">
    <location>
        <begin position="11"/>
        <end position="158"/>
    </location>
</feature>
<evidence type="ECO:0000313" key="7">
    <source>
        <dbReference type="EMBL" id="PZX18468.1"/>
    </source>
</evidence>
<evidence type="ECO:0000256" key="2">
    <source>
        <dbReference type="ARBA" id="ARBA00022692"/>
    </source>
</evidence>
<evidence type="ECO:0000256" key="1">
    <source>
        <dbReference type="ARBA" id="ARBA00004141"/>
    </source>
</evidence>
<keyword evidence="3 5" id="KW-1133">Transmembrane helix</keyword>
<organism evidence="7 8">
    <name type="scientific">Palleronia aestuarii</name>
    <dbReference type="NCBI Taxonomy" id="568105"/>
    <lineage>
        <taxon>Bacteria</taxon>
        <taxon>Pseudomonadati</taxon>
        <taxon>Pseudomonadota</taxon>
        <taxon>Alphaproteobacteria</taxon>
        <taxon>Rhodobacterales</taxon>
        <taxon>Roseobacteraceae</taxon>
        <taxon>Palleronia</taxon>
    </lineage>
</organism>
<keyword evidence="2 5" id="KW-0812">Transmembrane</keyword>
<feature type="transmembrane region" description="Helical" evidence="5">
    <location>
        <begin position="69"/>
        <end position="96"/>
    </location>
</feature>
<evidence type="ECO:0000256" key="5">
    <source>
        <dbReference type="SAM" id="Phobius"/>
    </source>
</evidence>
<comment type="caution">
    <text evidence="7">The sequence shown here is derived from an EMBL/GenBank/DDBJ whole genome shotgun (WGS) entry which is preliminary data.</text>
</comment>
<protein>
    <submittedName>
        <fullName evidence="7">Yip1-like protein</fullName>
    </submittedName>
</protein>
<evidence type="ECO:0000256" key="3">
    <source>
        <dbReference type="ARBA" id="ARBA00022989"/>
    </source>
</evidence>
<sequence>MALTADIAASYRRPGQVLRRRLDTSDGRGEGRALITLMLACALIFVAQWPRLSRESYLTGRELDMLIGAALLGWLFIAPLVLYGVAGLSHLVARLFGGRANFLQARMALFWGLLAASPLWLLWGLVAGFVGPGPAQDLTGLVALLAFFGLWLAGLWSVETTR</sequence>
<dbReference type="EMBL" id="QKZL01000003">
    <property type="protein sequence ID" value="PZX18468.1"/>
    <property type="molecule type" value="Genomic_DNA"/>
</dbReference>
<evidence type="ECO:0000259" key="6">
    <source>
        <dbReference type="Pfam" id="PF04893"/>
    </source>
</evidence>
<accession>A0A2W7NE61</accession>
<feature type="transmembrane region" description="Helical" evidence="5">
    <location>
        <begin position="29"/>
        <end position="49"/>
    </location>
</feature>
<gene>
    <name evidence="7" type="ORF">LX81_01101</name>
</gene>
<comment type="subcellular location">
    <subcellularLocation>
        <location evidence="1">Membrane</location>
        <topology evidence="1">Multi-pass membrane protein</topology>
    </subcellularLocation>
</comment>
<dbReference type="Proteomes" id="UP000248916">
    <property type="component" value="Unassembled WGS sequence"/>
</dbReference>
<evidence type="ECO:0000313" key="8">
    <source>
        <dbReference type="Proteomes" id="UP000248916"/>
    </source>
</evidence>
<dbReference type="GO" id="GO:0016020">
    <property type="term" value="C:membrane"/>
    <property type="evidence" value="ECO:0007669"/>
    <property type="project" value="UniProtKB-SubCell"/>
</dbReference>
<dbReference type="RefSeq" id="WP_111536269.1">
    <property type="nucleotide sequence ID" value="NZ_QKZL01000003.1"/>
</dbReference>
<dbReference type="OrthoDB" id="7771437at2"/>
<reference evidence="7 8" key="1">
    <citation type="submission" date="2018-06" db="EMBL/GenBank/DDBJ databases">
        <title>Genomic Encyclopedia of Archaeal and Bacterial Type Strains, Phase II (KMG-II): from individual species to whole genera.</title>
        <authorList>
            <person name="Goeker M."/>
        </authorList>
    </citation>
    <scope>NUCLEOTIDE SEQUENCE [LARGE SCALE GENOMIC DNA]</scope>
    <source>
        <strain evidence="7 8">DSM 22009</strain>
    </source>
</reference>
<proteinExistence type="predicted"/>
<evidence type="ECO:0000256" key="4">
    <source>
        <dbReference type="ARBA" id="ARBA00023136"/>
    </source>
</evidence>